<sequence length="121" mass="14341">MFFSQLQVWSEARKSSIFGEVGGKTATPLIQDEMKFSVTFEWDEETMGVPGGFHCNEFYLKTFNLDYVPDPGRIHFICNSWVYPTHRYDYDRVFFSNKTYLPCETPKALQKYREQELVNLR</sequence>
<keyword evidence="7" id="KW-0275">Fatty acid biosynthesis</keyword>
<dbReference type="GO" id="GO:0006633">
    <property type="term" value="P:fatty acid biosynthetic process"/>
    <property type="evidence" value="ECO:0007669"/>
    <property type="project" value="UniProtKB-KW"/>
</dbReference>
<dbReference type="PROSITE" id="PS50095">
    <property type="entry name" value="PLAT"/>
    <property type="match status" value="1"/>
</dbReference>
<dbReference type="PRINTS" id="PR00468">
    <property type="entry name" value="PLTLPOXGNASE"/>
</dbReference>
<dbReference type="AlphaFoldDB" id="A0A9W7J8E5"/>
<dbReference type="InterPro" id="IPR001246">
    <property type="entry name" value="LipOase_plant"/>
</dbReference>
<dbReference type="InterPro" id="IPR013819">
    <property type="entry name" value="LipOase_C"/>
</dbReference>
<gene>
    <name evidence="11" type="ORF">HRI_004661200</name>
</gene>
<organism evidence="11 12">
    <name type="scientific">Hibiscus trionum</name>
    <name type="common">Flower of an hour</name>
    <dbReference type="NCBI Taxonomy" id="183268"/>
    <lineage>
        <taxon>Eukaryota</taxon>
        <taxon>Viridiplantae</taxon>
        <taxon>Streptophyta</taxon>
        <taxon>Embryophyta</taxon>
        <taxon>Tracheophyta</taxon>
        <taxon>Spermatophyta</taxon>
        <taxon>Magnoliopsida</taxon>
        <taxon>eudicotyledons</taxon>
        <taxon>Gunneridae</taxon>
        <taxon>Pentapetalae</taxon>
        <taxon>rosids</taxon>
        <taxon>malvids</taxon>
        <taxon>Malvales</taxon>
        <taxon>Malvaceae</taxon>
        <taxon>Malvoideae</taxon>
        <taxon>Hibiscus</taxon>
    </lineage>
</organism>
<dbReference type="GO" id="GO:0034440">
    <property type="term" value="P:lipid oxidation"/>
    <property type="evidence" value="ECO:0007669"/>
    <property type="project" value="InterPro"/>
</dbReference>
<comment type="caution">
    <text evidence="8">Lacks conserved residue(s) required for the propagation of feature annotation.</text>
</comment>
<evidence type="ECO:0000313" key="11">
    <source>
        <dbReference type="EMBL" id="GMJ09920.1"/>
    </source>
</evidence>
<dbReference type="OrthoDB" id="1708684at2759"/>
<evidence type="ECO:0000256" key="3">
    <source>
        <dbReference type="ARBA" id="ARBA00022767"/>
    </source>
</evidence>
<dbReference type="EMBL" id="BSYR01000056">
    <property type="protein sequence ID" value="GMJ09920.1"/>
    <property type="molecule type" value="Genomic_DNA"/>
</dbReference>
<comment type="similarity">
    <text evidence="1">Belongs to the lipoxygenase family.</text>
</comment>
<dbReference type="Proteomes" id="UP001165190">
    <property type="component" value="Unassembled WGS sequence"/>
</dbReference>
<name>A0A9W7J8E5_HIBTR</name>
<dbReference type="GO" id="GO:0046872">
    <property type="term" value="F:metal ion binding"/>
    <property type="evidence" value="ECO:0007669"/>
    <property type="project" value="InterPro"/>
</dbReference>
<evidence type="ECO:0000256" key="5">
    <source>
        <dbReference type="ARBA" id="ARBA00022964"/>
    </source>
</evidence>
<dbReference type="Gene3D" id="2.60.60.20">
    <property type="entry name" value="PLAT/LH2 domain"/>
    <property type="match status" value="1"/>
</dbReference>
<dbReference type="GO" id="GO:0031408">
    <property type="term" value="P:oxylipin biosynthetic process"/>
    <property type="evidence" value="ECO:0007669"/>
    <property type="project" value="UniProtKB-KW"/>
</dbReference>
<evidence type="ECO:0000256" key="6">
    <source>
        <dbReference type="ARBA" id="ARBA00023098"/>
    </source>
</evidence>
<reference evidence="11" key="1">
    <citation type="submission" date="2023-05" db="EMBL/GenBank/DDBJ databases">
        <title>Genome and transcriptome analyses reveal genes involved in the formation of fine ridges on petal epidermal cells in Hibiscus trionum.</title>
        <authorList>
            <person name="Koshimizu S."/>
            <person name="Masuda S."/>
            <person name="Ishii T."/>
            <person name="Shirasu K."/>
            <person name="Hoshino A."/>
            <person name="Arita M."/>
        </authorList>
    </citation>
    <scope>NUCLEOTIDE SEQUENCE</scope>
    <source>
        <strain evidence="11">Hamamatsu line</strain>
    </source>
</reference>
<dbReference type="InterPro" id="IPR000907">
    <property type="entry name" value="LipOase"/>
</dbReference>
<dbReference type="SUPFAM" id="SSF49723">
    <property type="entry name" value="Lipase/lipooxygenase domain (PLAT/LH2 domain)"/>
    <property type="match status" value="1"/>
</dbReference>
<keyword evidence="5" id="KW-0223">Dioxygenase</keyword>
<evidence type="ECO:0000256" key="4">
    <source>
        <dbReference type="ARBA" id="ARBA00022832"/>
    </source>
</evidence>
<comment type="caution">
    <text evidence="11">The sequence shown here is derived from an EMBL/GenBank/DDBJ whole genome shotgun (WGS) entry which is preliminary data.</text>
</comment>
<protein>
    <submittedName>
        <fullName evidence="11">ARABIDOPSIS LIPOXYGENASE 1, lipoxygenase 1</fullName>
    </submittedName>
</protein>
<dbReference type="PANTHER" id="PTHR11771">
    <property type="entry name" value="LIPOXYGENASE"/>
    <property type="match status" value="1"/>
</dbReference>
<dbReference type="InterPro" id="IPR036392">
    <property type="entry name" value="PLAT/LH2_dom_sf"/>
</dbReference>
<keyword evidence="2" id="KW-0444">Lipid biosynthesis</keyword>
<dbReference type="InterPro" id="IPR001024">
    <property type="entry name" value="PLAT/LH2_dom"/>
</dbReference>
<evidence type="ECO:0000259" key="9">
    <source>
        <dbReference type="PROSITE" id="PS50095"/>
    </source>
</evidence>
<keyword evidence="5" id="KW-0560">Oxidoreductase</keyword>
<dbReference type="Pfam" id="PF01477">
    <property type="entry name" value="PLAT"/>
    <property type="match status" value="1"/>
</dbReference>
<keyword evidence="4" id="KW-0276">Fatty acid metabolism</keyword>
<evidence type="ECO:0000259" key="10">
    <source>
        <dbReference type="PROSITE" id="PS51393"/>
    </source>
</evidence>
<accession>A0A9W7J8E5</accession>
<dbReference type="SMART" id="SM00308">
    <property type="entry name" value="LH2"/>
    <property type="match status" value="1"/>
</dbReference>
<evidence type="ECO:0000256" key="2">
    <source>
        <dbReference type="ARBA" id="ARBA00022516"/>
    </source>
</evidence>
<feature type="domain" description="Lipoxygenase" evidence="10">
    <location>
        <begin position="99"/>
        <end position="121"/>
    </location>
</feature>
<keyword evidence="12" id="KW-1185">Reference proteome</keyword>
<proteinExistence type="inferred from homology"/>
<dbReference type="PROSITE" id="PS51393">
    <property type="entry name" value="LIPOXYGENASE_3"/>
    <property type="match status" value="1"/>
</dbReference>
<evidence type="ECO:0000256" key="8">
    <source>
        <dbReference type="PROSITE-ProRule" id="PRU00152"/>
    </source>
</evidence>
<keyword evidence="6" id="KW-0443">Lipid metabolism</keyword>
<dbReference type="GO" id="GO:0016702">
    <property type="term" value="F:oxidoreductase activity, acting on single donors with incorporation of molecular oxygen, incorporation of two atoms of oxygen"/>
    <property type="evidence" value="ECO:0007669"/>
    <property type="project" value="InterPro"/>
</dbReference>
<keyword evidence="3" id="KW-0925">Oxylipin biosynthesis</keyword>
<evidence type="ECO:0000256" key="1">
    <source>
        <dbReference type="ARBA" id="ARBA00009419"/>
    </source>
</evidence>
<evidence type="ECO:0000313" key="12">
    <source>
        <dbReference type="Proteomes" id="UP001165190"/>
    </source>
</evidence>
<evidence type="ECO:0000256" key="7">
    <source>
        <dbReference type="ARBA" id="ARBA00023160"/>
    </source>
</evidence>
<feature type="domain" description="PLAT" evidence="9">
    <location>
        <begin position="1"/>
        <end position="96"/>
    </location>
</feature>